<keyword evidence="2" id="KW-0288">FMN</keyword>
<dbReference type="PANTHER" id="PTHR30011">
    <property type="entry name" value="ALKANESULFONATE MONOOXYGENASE-RELATED"/>
    <property type="match status" value="1"/>
</dbReference>
<dbReference type="Pfam" id="PF00296">
    <property type="entry name" value="Bac_luciferase"/>
    <property type="match status" value="1"/>
</dbReference>
<proteinExistence type="predicted"/>
<name>A0A423K019_9PSED</name>
<evidence type="ECO:0000256" key="1">
    <source>
        <dbReference type="ARBA" id="ARBA00022630"/>
    </source>
</evidence>
<accession>A0A423K019</accession>
<dbReference type="RefSeq" id="WP_123512860.1">
    <property type="nucleotide sequence ID" value="NZ_MOBQ01000024.1"/>
</dbReference>
<organism evidence="6 7">
    <name type="scientific">Pseudomonas frederiksbergensis</name>
    <dbReference type="NCBI Taxonomy" id="104087"/>
    <lineage>
        <taxon>Bacteria</taxon>
        <taxon>Pseudomonadati</taxon>
        <taxon>Pseudomonadota</taxon>
        <taxon>Gammaproteobacteria</taxon>
        <taxon>Pseudomonadales</taxon>
        <taxon>Pseudomonadaceae</taxon>
        <taxon>Pseudomonas</taxon>
    </lineage>
</organism>
<dbReference type="Proteomes" id="UP000285349">
    <property type="component" value="Unassembled WGS sequence"/>
</dbReference>
<comment type="caution">
    <text evidence="6">The sequence shown here is derived from an EMBL/GenBank/DDBJ whole genome shotgun (WGS) entry which is preliminary data.</text>
</comment>
<evidence type="ECO:0000313" key="7">
    <source>
        <dbReference type="Proteomes" id="UP000285349"/>
    </source>
</evidence>
<reference evidence="6 7" key="1">
    <citation type="submission" date="2016-10" db="EMBL/GenBank/DDBJ databases">
        <title>Comparative genome analysis of multiple Pseudomonas spp. focuses on biocontrol and plant growth promoting traits.</title>
        <authorList>
            <person name="Tao X.-Y."/>
            <person name="Taylor C.G."/>
        </authorList>
    </citation>
    <scope>NUCLEOTIDE SEQUENCE [LARGE SCALE GENOMIC DNA]</scope>
    <source>
        <strain evidence="6 7">37A10</strain>
    </source>
</reference>
<protein>
    <submittedName>
        <fullName evidence="6">LLM class oxidoreductase</fullName>
    </submittedName>
</protein>
<dbReference type="GO" id="GO:0004497">
    <property type="term" value="F:monooxygenase activity"/>
    <property type="evidence" value="ECO:0007669"/>
    <property type="project" value="UniProtKB-KW"/>
</dbReference>
<dbReference type="GO" id="GO:0016705">
    <property type="term" value="F:oxidoreductase activity, acting on paired donors, with incorporation or reduction of molecular oxygen"/>
    <property type="evidence" value="ECO:0007669"/>
    <property type="project" value="InterPro"/>
</dbReference>
<evidence type="ECO:0000256" key="2">
    <source>
        <dbReference type="ARBA" id="ARBA00022643"/>
    </source>
</evidence>
<evidence type="ECO:0000313" key="6">
    <source>
        <dbReference type="EMBL" id="RON43607.1"/>
    </source>
</evidence>
<dbReference type="InterPro" id="IPR020020">
    <property type="entry name" value="Luciferase-type_oxidoreductase"/>
</dbReference>
<sequence>MNQSLALPAGLAEHPGYTRVFRPGHLSIGFVAPLEGYPDSPAPTMANHAVMARLADDVGIAALWLRDVPFYDPTFGDVGQILDPMVYAGWLSAMTRNIAIGTAGIVAPLRDPLIVAKQATSVDQLLDGRFLLGLASGDRPGEYPAFGQPFSQRAARFREALEIIHTVSEKEFPSYRSQHHGSMDGALDLIPKPAAKRLPFIATGRAGQTLDWLAAHVDAWIWHGFDPRGMTDVIPQWRQACAEHGYKPYGYGCWFDLDPDPDAPIEPGRVLRGGRHALIELWQAQQEAGVTHLVLNLKPTRRRPQDIFEELGRHILPLFPAHTPTIRESAR</sequence>
<dbReference type="NCBIfam" id="TIGR03571">
    <property type="entry name" value="lucif_BA3436"/>
    <property type="match status" value="1"/>
</dbReference>
<evidence type="ECO:0000259" key="5">
    <source>
        <dbReference type="Pfam" id="PF00296"/>
    </source>
</evidence>
<dbReference type="AlphaFoldDB" id="A0A423K019"/>
<evidence type="ECO:0000256" key="3">
    <source>
        <dbReference type="ARBA" id="ARBA00023002"/>
    </source>
</evidence>
<keyword evidence="3" id="KW-0560">Oxidoreductase</keyword>
<dbReference type="InterPro" id="IPR011251">
    <property type="entry name" value="Luciferase-like_dom"/>
</dbReference>
<dbReference type="SUPFAM" id="SSF51679">
    <property type="entry name" value="Bacterial luciferase-like"/>
    <property type="match status" value="1"/>
</dbReference>
<keyword evidence="1" id="KW-0285">Flavoprotein</keyword>
<dbReference type="EMBL" id="MOBQ01000024">
    <property type="protein sequence ID" value="RON43607.1"/>
    <property type="molecule type" value="Genomic_DNA"/>
</dbReference>
<dbReference type="InterPro" id="IPR036661">
    <property type="entry name" value="Luciferase-like_sf"/>
</dbReference>
<gene>
    <name evidence="6" type="ORF">BK666_21320</name>
</gene>
<feature type="domain" description="Luciferase-like" evidence="5">
    <location>
        <begin position="37"/>
        <end position="246"/>
    </location>
</feature>
<dbReference type="Gene3D" id="3.20.20.30">
    <property type="entry name" value="Luciferase-like domain"/>
    <property type="match status" value="1"/>
</dbReference>
<evidence type="ECO:0000256" key="4">
    <source>
        <dbReference type="ARBA" id="ARBA00023033"/>
    </source>
</evidence>
<dbReference type="OrthoDB" id="7239898at2"/>
<dbReference type="PANTHER" id="PTHR30011:SF16">
    <property type="entry name" value="C2H2 FINGER DOMAIN TRANSCRIPTION FACTOR (EUROFUNG)-RELATED"/>
    <property type="match status" value="1"/>
</dbReference>
<dbReference type="InterPro" id="IPR051260">
    <property type="entry name" value="Diverse_substr_monoxygenases"/>
</dbReference>
<keyword evidence="4" id="KW-0503">Monooxygenase</keyword>